<dbReference type="RefSeq" id="WP_311425031.1">
    <property type="nucleotide sequence ID" value="NZ_JAVREH010000057.1"/>
</dbReference>
<organism evidence="1 2">
    <name type="scientific">Jatrophihabitans lederbergiae</name>
    <dbReference type="NCBI Taxonomy" id="3075547"/>
    <lineage>
        <taxon>Bacteria</taxon>
        <taxon>Bacillati</taxon>
        <taxon>Actinomycetota</taxon>
        <taxon>Actinomycetes</taxon>
        <taxon>Jatrophihabitantales</taxon>
        <taxon>Jatrophihabitantaceae</taxon>
        <taxon>Jatrophihabitans</taxon>
    </lineage>
</organism>
<gene>
    <name evidence="1" type="ORF">RM423_21160</name>
</gene>
<name>A0ABU2JI02_9ACTN</name>
<keyword evidence="2" id="KW-1185">Reference proteome</keyword>
<protein>
    <submittedName>
        <fullName evidence="1">Uncharacterized protein</fullName>
    </submittedName>
</protein>
<dbReference type="Proteomes" id="UP001183176">
    <property type="component" value="Unassembled WGS sequence"/>
</dbReference>
<evidence type="ECO:0000313" key="2">
    <source>
        <dbReference type="Proteomes" id="UP001183176"/>
    </source>
</evidence>
<sequence>MCISALTAIGGGGGLALVQDAFVFAWSAAVANLARDTNSWRCS</sequence>
<proteinExistence type="predicted"/>
<evidence type="ECO:0000313" key="1">
    <source>
        <dbReference type="EMBL" id="MDT0263888.1"/>
    </source>
</evidence>
<comment type="caution">
    <text evidence="1">The sequence shown here is derived from an EMBL/GenBank/DDBJ whole genome shotgun (WGS) entry which is preliminary data.</text>
</comment>
<accession>A0ABU2JI02</accession>
<reference evidence="2" key="1">
    <citation type="submission" date="2023-07" db="EMBL/GenBank/DDBJ databases">
        <title>30 novel species of actinomycetes from the DSMZ collection.</title>
        <authorList>
            <person name="Nouioui I."/>
        </authorList>
    </citation>
    <scope>NUCLEOTIDE SEQUENCE [LARGE SCALE GENOMIC DNA]</scope>
    <source>
        <strain evidence="2">DSM 44399</strain>
    </source>
</reference>
<dbReference type="EMBL" id="JAVREH010000057">
    <property type="protein sequence ID" value="MDT0263888.1"/>
    <property type="molecule type" value="Genomic_DNA"/>
</dbReference>